<accession>A0ABU4MVY8</accession>
<dbReference type="RefSeq" id="WP_045559733.1">
    <property type="nucleotide sequence ID" value="NZ_JABXWF010000003.1"/>
</dbReference>
<proteinExistence type="predicted"/>
<evidence type="ECO:0000313" key="2">
    <source>
        <dbReference type="Proteomes" id="UP001282474"/>
    </source>
</evidence>
<name>A0ABU4MVY8_9ACTN</name>
<organism evidence="1 2">
    <name type="scientific">Streptomyces caniscabiei</name>
    <dbReference type="NCBI Taxonomy" id="2746961"/>
    <lineage>
        <taxon>Bacteria</taxon>
        <taxon>Bacillati</taxon>
        <taxon>Actinomycetota</taxon>
        <taxon>Actinomycetes</taxon>
        <taxon>Kitasatosporales</taxon>
        <taxon>Streptomycetaceae</taxon>
        <taxon>Streptomyces</taxon>
    </lineage>
</organism>
<gene>
    <name evidence="1" type="ORF">PV383_26665</name>
</gene>
<keyword evidence="2" id="KW-1185">Reference proteome</keyword>
<dbReference type="EMBL" id="JARAWJ010000022">
    <property type="protein sequence ID" value="MDX3040737.1"/>
    <property type="molecule type" value="Genomic_DNA"/>
</dbReference>
<protein>
    <submittedName>
        <fullName evidence="1">Uncharacterized protein</fullName>
    </submittedName>
</protein>
<reference evidence="1 2" key="1">
    <citation type="journal article" date="2023" name="Microb. Genom.">
        <title>Mesoterricola silvestris gen. nov., sp. nov., Mesoterricola sediminis sp. nov., Geothrix oryzae sp. nov., Geothrix edaphica sp. nov., Geothrix rubra sp. nov., and Geothrix limicola sp. nov., six novel members of Acidobacteriota isolated from soils.</title>
        <authorList>
            <person name="Weisberg A.J."/>
            <person name="Pearce E."/>
            <person name="Kramer C.G."/>
            <person name="Chang J.H."/>
            <person name="Clarke C.R."/>
        </authorList>
    </citation>
    <scope>NUCLEOTIDE SEQUENCE [LARGE SCALE GENOMIC DNA]</scope>
    <source>
        <strain evidence="1 2">NE20-4-1</strain>
    </source>
</reference>
<comment type="caution">
    <text evidence="1">The sequence shown here is derived from an EMBL/GenBank/DDBJ whole genome shotgun (WGS) entry which is preliminary data.</text>
</comment>
<dbReference type="Proteomes" id="UP001282474">
    <property type="component" value="Unassembled WGS sequence"/>
</dbReference>
<evidence type="ECO:0000313" key="1">
    <source>
        <dbReference type="EMBL" id="MDX3040737.1"/>
    </source>
</evidence>
<sequence length="194" mass="21181">MNDDRAAAYAASAAIWSRLATLLPDPEDVELVQDCWDIGEQEAGLSTLVERLTELRLPVDDTARTRIAVLAEEWTVWDRHGSEIAHLAQSPERPPRLRVFEDGAEDTIPAAEVLSEPPSPTSELVPWIACPPCGRTLARSHRREEWGGLSYLAEAYVVLAHDRAFAPLVLDARGDAAAWSALEALNKACGCASD</sequence>